<feature type="signal peptide" evidence="1">
    <location>
        <begin position="1"/>
        <end position="20"/>
    </location>
</feature>
<keyword evidence="3" id="KW-1185">Reference proteome</keyword>
<protein>
    <recommendedName>
        <fullName evidence="4">DUF4177 domain-containing protein</fullName>
    </recommendedName>
</protein>
<organism evidence="2 3">
    <name type="scientific">Brevibacillus gelatini</name>
    <dbReference type="NCBI Taxonomy" id="1655277"/>
    <lineage>
        <taxon>Bacteria</taxon>
        <taxon>Bacillati</taxon>
        <taxon>Bacillota</taxon>
        <taxon>Bacilli</taxon>
        <taxon>Bacillales</taxon>
        <taxon>Paenibacillaceae</taxon>
        <taxon>Brevibacillus</taxon>
    </lineage>
</organism>
<keyword evidence="1" id="KW-0732">Signal</keyword>
<accession>A0A3M8B1P1</accession>
<feature type="chain" id="PRO_5039478924" description="DUF4177 domain-containing protein" evidence="1">
    <location>
        <begin position="21"/>
        <end position="121"/>
    </location>
</feature>
<evidence type="ECO:0008006" key="4">
    <source>
        <dbReference type="Google" id="ProtNLM"/>
    </source>
</evidence>
<proteinExistence type="predicted"/>
<evidence type="ECO:0000313" key="3">
    <source>
        <dbReference type="Proteomes" id="UP000268829"/>
    </source>
</evidence>
<comment type="caution">
    <text evidence="2">The sequence shown here is derived from an EMBL/GenBank/DDBJ whole genome shotgun (WGS) entry which is preliminary data.</text>
</comment>
<evidence type="ECO:0000256" key="1">
    <source>
        <dbReference type="SAM" id="SignalP"/>
    </source>
</evidence>
<reference evidence="2 3" key="1">
    <citation type="submission" date="2018-10" db="EMBL/GenBank/DDBJ databases">
        <title>Phylogenomics of Brevibacillus.</title>
        <authorList>
            <person name="Dunlap C."/>
        </authorList>
    </citation>
    <scope>NUCLEOTIDE SEQUENCE [LARGE SCALE GENOMIC DNA]</scope>
    <source>
        <strain evidence="2 3">DSM 100115</strain>
    </source>
</reference>
<sequence>MLLSLLVFCLLAVAARFVYLQAGPALPFSGSSASEVKTLLDGYNGKLIKLATVDGVDWYGAPSGQDAGAEAMKREVAAAGWRFVQQEGAGYFFERGAEKIVITSQMWTGRYVLFRIPSNTL</sequence>
<dbReference type="Proteomes" id="UP000268829">
    <property type="component" value="Unassembled WGS sequence"/>
</dbReference>
<evidence type="ECO:0000313" key="2">
    <source>
        <dbReference type="EMBL" id="RNB57366.1"/>
    </source>
</evidence>
<dbReference type="EMBL" id="RHHS01000024">
    <property type="protein sequence ID" value="RNB57366.1"/>
    <property type="molecule type" value="Genomic_DNA"/>
</dbReference>
<dbReference type="AlphaFoldDB" id="A0A3M8B1P1"/>
<gene>
    <name evidence="2" type="ORF">EDM57_10380</name>
</gene>
<name>A0A3M8B1P1_9BACL</name>
<dbReference type="OrthoDB" id="6194834at2"/>